<proteinExistence type="predicted"/>
<accession>A0ACC6M900</accession>
<dbReference type="EMBL" id="JAWZSR010000011">
    <property type="protein sequence ID" value="MDX8047343.1"/>
    <property type="molecule type" value="Genomic_DNA"/>
</dbReference>
<name>A0ACC6M900_9BACI</name>
<sequence length="277" mass="31458">MPVIEFRDVYFRYNEDAPWILKKFNLTIEGNETVAIIGHNGSGKSTIAKLANGLLVPQAGEIWINGRKVTPSNVWEIRKNIGLVFQNPENQFVGTTVRDDVAFGLENRGVPREEMIKRIDKTLQQVEMRHYQHHEPHNLSGGQKQRVAIASVMATHPEILLLDEATSMLDPKGRKEILATINRLKEDLELTMVMITHDLQEITLTDRVVVMNHGEVYKDTSVEQLFDDYEGIESVGLSLPLTVQLAIELGQHGYHFATYPIDSKEFLDALWTSNLKE</sequence>
<gene>
    <name evidence="1" type="ORF">SH601_15345</name>
</gene>
<protein>
    <submittedName>
        <fullName evidence="1">Energy-coupling factor transporter ATPase</fullName>
    </submittedName>
</protein>
<evidence type="ECO:0000313" key="1">
    <source>
        <dbReference type="EMBL" id="MDX8047343.1"/>
    </source>
</evidence>
<reference evidence="1" key="1">
    <citation type="submission" date="2023-11" db="EMBL/GenBank/DDBJ databases">
        <title>Gracilibacillus pellucida a moderately halophilic bacterium isolated from saline soil in Xinjiang province.</title>
        <authorList>
            <person name="Zhang Z."/>
            <person name="Tan F."/>
            <person name="Wang Y."/>
            <person name="Xia M."/>
        </authorList>
    </citation>
    <scope>NUCLEOTIDE SEQUENCE</scope>
    <source>
        <strain evidence="1">S3-1-1</strain>
    </source>
</reference>
<dbReference type="Proteomes" id="UP001277972">
    <property type="component" value="Unassembled WGS sequence"/>
</dbReference>
<organism evidence="1 2">
    <name type="scientific">Gracilibacillus pellucidus</name>
    <dbReference type="NCBI Taxonomy" id="3095368"/>
    <lineage>
        <taxon>Bacteria</taxon>
        <taxon>Bacillati</taxon>
        <taxon>Bacillota</taxon>
        <taxon>Bacilli</taxon>
        <taxon>Bacillales</taxon>
        <taxon>Bacillaceae</taxon>
        <taxon>Gracilibacillus</taxon>
    </lineage>
</organism>
<keyword evidence="2" id="KW-1185">Reference proteome</keyword>
<evidence type="ECO:0000313" key="2">
    <source>
        <dbReference type="Proteomes" id="UP001277972"/>
    </source>
</evidence>
<comment type="caution">
    <text evidence="1">The sequence shown here is derived from an EMBL/GenBank/DDBJ whole genome shotgun (WGS) entry which is preliminary data.</text>
</comment>